<evidence type="ECO:0000256" key="1">
    <source>
        <dbReference type="ARBA" id="ARBA00004141"/>
    </source>
</evidence>
<keyword evidence="4 5" id="KW-0472">Membrane</keyword>
<reference evidence="7" key="1">
    <citation type="journal article" date="2015" name="MBio">
        <title>Genome-Resolved Metagenomic Analysis Reveals Roles for Candidate Phyla and Other Microbial Community Members in Biogeochemical Transformations in Oil Reservoirs.</title>
        <authorList>
            <person name="Hu P."/>
            <person name="Tom L."/>
            <person name="Singh A."/>
            <person name="Thomas B.C."/>
            <person name="Baker B.J."/>
            <person name="Piceno Y.M."/>
            <person name="Andersen G.L."/>
            <person name="Banfield J.F."/>
        </authorList>
    </citation>
    <scope>NUCLEOTIDE SEQUENCE [LARGE SCALE GENOMIC DNA]</scope>
</reference>
<evidence type="ECO:0000256" key="5">
    <source>
        <dbReference type="SAM" id="Phobius"/>
    </source>
</evidence>
<accession>A0A117M091</accession>
<evidence type="ECO:0000313" key="7">
    <source>
        <dbReference type="Proteomes" id="UP000053904"/>
    </source>
</evidence>
<comment type="subcellular location">
    <subcellularLocation>
        <location evidence="1">Membrane</location>
        <topology evidence="1">Multi-pass membrane protein</topology>
    </subcellularLocation>
</comment>
<name>A0A117M091_9BACT</name>
<organism evidence="6 7">
    <name type="scientific">candidate division WS6 bacterium 34_10</name>
    <dbReference type="NCBI Taxonomy" id="1641389"/>
    <lineage>
        <taxon>Bacteria</taxon>
        <taxon>Candidatus Dojkabacteria</taxon>
    </lineage>
</organism>
<comment type="caution">
    <text evidence="6">The sequence shown here is derived from an EMBL/GenBank/DDBJ whole genome shotgun (WGS) entry which is preliminary data.</text>
</comment>
<keyword evidence="2 5" id="KW-0812">Transmembrane</keyword>
<dbReference type="AlphaFoldDB" id="A0A117M091"/>
<feature type="transmembrane region" description="Helical" evidence="5">
    <location>
        <begin position="56"/>
        <end position="74"/>
    </location>
</feature>
<dbReference type="GO" id="GO:0016020">
    <property type="term" value="C:membrane"/>
    <property type="evidence" value="ECO:0007669"/>
    <property type="project" value="UniProtKB-SubCell"/>
</dbReference>
<evidence type="ECO:0000256" key="4">
    <source>
        <dbReference type="ARBA" id="ARBA00023136"/>
    </source>
</evidence>
<evidence type="ECO:0000256" key="3">
    <source>
        <dbReference type="ARBA" id="ARBA00022989"/>
    </source>
</evidence>
<protein>
    <submittedName>
        <fullName evidence="6">Uncharacterized protein</fullName>
    </submittedName>
</protein>
<feature type="transmembrane region" description="Helical" evidence="5">
    <location>
        <begin position="27"/>
        <end position="44"/>
    </location>
</feature>
<gene>
    <name evidence="6" type="ORF">XD93_0472</name>
</gene>
<keyword evidence="3 5" id="KW-1133">Transmembrane helix</keyword>
<feature type="transmembrane region" description="Helical" evidence="5">
    <location>
        <begin position="80"/>
        <end position="101"/>
    </location>
</feature>
<dbReference type="EMBL" id="LGGO01000055">
    <property type="protein sequence ID" value="KUK77212.1"/>
    <property type="molecule type" value="Genomic_DNA"/>
</dbReference>
<dbReference type="PANTHER" id="PTHR36460:SF1">
    <property type="entry name" value="UPF0132 DOMAIN PROTEIN (AFU_ORTHOLOGUE AFUA_3G10255)"/>
    <property type="match status" value="1"/>
</dbReference>
<dbReference type="Proteomes" id="UP000053904">
    <property type="component" value="Unassembled WGS sequence"/>
</dbReference>
<proteinExistence type="predicted"/>
<evidence type="ECO:0000256" key="2">
    <source>
        <dbReference type="ARBA" id="ARBA00022692"/>
    </source>
</evidence>
<dbReference type="Pfam" id="PF09685">
    <property type="entry name" value="MamF_MmsF"/>
    <property type="match status" value="1"/>
</dbReference>
<dbReference type="InterPro" id="IPR019109">
    <property type="entry name" value="MamF_MmsF"/>
</dbReference>
<evidence type="ECO:0000313" key="6">
    <source>
        <dbReference type="EMBL" id="KUK77212.1"/>
    </source>
</evidence>
<sequence>MAEEAKQKSGEKVYTFQDIQFNEANKTMAILACIPIIGLILLFVEKDDKFVRYMGAQFTIAGGVSLVLSILLVIPILNILIAIVAWIYGMAVFVFMILAMVKSSQGERFDLPVISKYALQLMAKV</sequence>
<dbReference type="PANTHER" id="PTHR36460">
    <property type="entry name" value="UPF0132 DOMAIN PROTEIN (AFU_ORTHOLOGUE AFUA_3G10255)"/>
    <property type="match status" value="1"/>
</dbReference>